<comment type="cofactor">
    <cofactor evidence="11">
        <name>[4Fe-4S] cluster</name>
        <dbReference type="ChEBI" id="CHEBI:49883"/>
    </cofactor>
    <text evidence="11">Binds 4 [4Fe-4S] clusters per heterotetramer. Contains two stable clusters in the N-termini of NUBP1 and two labile, bridging clusters between subunits of the NUBP1-NUBP2 heterotetramer.</text>
</comment>
<evidence type="ECO:0000256" key="5">
    <source>
        <dbReference type="ARBA" id="ARBA00022723"/>
    </source>
</evidence>
<dbReference type="GO" id="GO:0051539">
    <property type="term" value="F:4 iron, 4 sulfur cluster binding"/>
    <property type="evidence" value="ECO:0007669"/>
    <property type="project" value="UniProtKB-UniRule"/>
</dbReference>
<dbReference type="GO" id="GO:0005634">
    <property type="term" value="C:nucleus"/>
    <property type="evidence" value="ECO:0007669"/>
    <property type="project" value="UniProtKB-SubCell"/>
</dbReference>
<dbReference type="GO" id="GO:0005524">
    <property type="term" value="F:ATP binding"/>
    <property type="evidence" value="ECO:0007669"/>
    <property type="project" value="UniProtKB-KW"/>
</dbReference>
<keyword evidence="3 11" id="KW-0004">4Fe-4S</keyword>
<dbReference type="Proteomes" id="UP000770661">
    <property type="component" value="Unassembled WGS sequence"/>
</dbReference>
<evidence type="ECO:0000256" key="3">
    <source>
        <dbReference type="ARBA" id="ARBA00022485"/>
    </source>
</evidence>
<dbReference type="GO" id="GO:0005829">
    <property type="term" value="C:cytosol"/>
    <property type="evidence" value="ECO:0007669"/>
    <property type="project" value="TreeGrafter"/>
</dbReference>
<comment type="function">
    <text evidence="10">Component of the cytosolic iron-sulfur (Fe/S) protein assembly (CIA) machinery. Required for maturation of extramitochondrial Fe-S proteins. The NUBP1-NUBP2 heterotetramer forms a Fe-S scaffold complex, mediating the de novo assembly of an Fe-S cluster and its transfer to target apoproteins. Implicated in the regulation of centrosome duplication. Negatively regulates cilium formation and structure.</text>
</comment>
<evidence type="ECO:0000256" key="7">
    <source>
        <dbReference type="ARBA" id="ARBA00022840"/>
    </source>
</evidence>
<comment type="subcellular location">
    <subcellularLocation>
        <location evidence="2 11">Cytoplasm</location>
    </subcellularLocation>
    <subcellularLocation>
        <location evidence="1">Nucleus</location>
    </subcellularLocation>
</comment>
<dbReference type="HAMAP" id="MF_03038">
    <property type="entry name" value="NUBP1"/>
    <property type="match status" value="1"/>
</dbReference>
<keyword evidence="9 11" id="KW-0411">Iron-sulfur</keyword>
<evidence type="ECO:0000256" key="4">
    <source>
        <dbReference type="ARBA" id="ARBA00022490"/>
    </source>
</evidence>
<comment type="similarity">
    <text evidence="11">Belongs to the Mrp/NBP35 ATP-binding proteins family. NUBP1/NBP35 subfamily.</text>
</comment>
<dbReference type="InterPro" id="IPR028601">
    <property type="entry name" value="NUBP1/Nbp35"/>
</dbReference>
<dbReference type="PANTHER" id="PTHR23264">
    <property type="entry name" value="NUCLEOTIDE-BINDING PROTEIN NBP35 YEAST -RELATED"/>
    <property type="match status" value="1"/>
</dbReference>
<dbReference type="PROSITE" id="PS01215">
    <property type="entry name" value="MRP"/>
    <property type="match status" value="1"/>
</dbReference>
<keyword evidence="14" id="KW-1185">Reference proteome</keyword>
<organism evidence="13 14">
    <name type="scientific">Chionoecetes opilio</name>
    <name type="common">Atlantic snow crab</name>
    <name type="synonym">Cancer opilio</name>
    <dbReference type="NCBI Taxonomy" id="41210"/>
    <lineage>
        <taxon>Eukaryota</taxon>
        <taxon>Metazoa</taxon>
        <taxon>Ecdysozoa</taxon>
        <taxon>Arthropoda</taxon>
        <taxon>Crustacea</taxon>
        <taxon>Multicrustacea</taxon>
        <taxon>Malacostraca</taxon>
        <taxon>Eumalacostraca</taxon>
        <taxon>Eucarida</taxon>
        <taxon>Decapoda</taxon>
        <taxon>Pleocyemata</taxon>
        <taxon>Brachyura</taxon>
        <taxon>Eubrachyura</taxon>
        <taxon>Majoidea</taxon>
        <taxon>Majidae</taxon>
        <taxon>Chionoecetes</taxon>
    </lineage>
</organism>
<protein>
    <recommendedName>
        <fullName evidence="11">Cytosolic Fe-S cluster assembly factor NUBP1 homolog</fullName>
    </recommendedName>
</protein>
<gene>
    <name evidence="13" type="primary">nubp1_0</name>
    <name evidence="13" type="ORF">GWK47_024126</name>
</gene>
<reference evidence="13" key="1">
    <citation type="submission" date="2020-07" db="EMBL/GenBank/DDBJ databases">
        <title>The High-quality genome of the commercially important snow crab, Chionoecetes opilio.</title>
        <authorList>
            <person name="Jeong J.-H."/>
            <person name="Ryu S."/>
        </authorList>
    </citation>
    <scope>NUCLEOTIDE SEQUENCE</scope>
    <source>
        <strain evidence="13">MADBK_172401_WGS</strain>
        <tissue evidence="13">Digestive gland</tissue>
    </source>
</reference>
<feature type="binding site" evidence="11">
    <location>
        <position position="35"/>
    </location>
    <ligand>
        <name>[4Fe-4S] cluster</name>
        <dbReference type="ChEBI" id="CHEBI:49883"/>
        <label>1</label>
    </ligand>
</feature>
<dbReference type="CDD" id="cd02037">
    <property type="entry name" value="Mrp_NBP35"/>
    <property type="match status" value="1"/>
</dbReference>
<evidence type="ECO:0000256" key="6">
    <source>
        <dbReference type="ARBA" id="ARBA00022741"/>
    </source>
</evidence>
<dbReference type="SUPFAM" id="SSF52540">
    <property type="entry name" value="P-loop containing nucleoside triphosphate hydrolases"/>
    <property type="match status" value="1"/>
</dbReference>
<feature type="binding site" evidence="11">
    <location>
        <position position="239"/>
    </location>
    <ligand>
        <name>[4Fe-4S] cluster</name>
        <dbReference type="ChEBI" id="CHEBI:49883"/>
        <label>2</label>
        <note>ligand shared with heterodimeric partner</note>
    </ligand>
</feature>
<evidence type="ECO:0000313" key="13">
    <source>
        <dbReference type="EMBL" id="KAG0707866.1"/>
    </source>
</evidence>
<dbReference type="InterPro" id="IPR019591">
    <property type="entry name" value="Mrp/NBP35_ATP-bd"/>
</dbReference>
<keyword evidence="7 11" id="KW-0067">ATP-binding</keyword>
<dbReference type="Pfam" id="PF10609">
    <property type="entry name" value="ParA"/>
    <property type="match status" value="1"/>
</dbReference>
<evidence type="ECO:0000256" key="2">
    <source>
        <dbReference type="ARBA" id="ARBA00004496"/>
    </source>
</evidence>
<evidence type="ECO:0000256" key="8">
    <source>
        <dbReference type="ARBA" id="ARBA00023004"/>
    </source>
</evidence>
<keyword evidence="5 11" id="KW-0479">Metal-binding</keyword>
<feature type="binding site" evidence="11">
    <location>
        <begin position="66"/>
        <end position="73"/>
    </location>
    <ligand>
        <name>ATP</name>
        <dbReference type="ChEBI" id="CHEBI:30616"/>
    </ligand>
</feature>
<dbReference type="Gene3D" id="3.40.50.300">
    <property type="entry name" value="P-loop containing nucleotide triphosphate hydrolases"/>
    <property type="match status" value="1"/>
</dbReference>
<evidence type="ECO:0000256" key="10">
    <source>
        <dbReference type="ARBA" id="ARBA00054528"/>
    </source>
</evidence>
<sequence>MTTTPHNAPEHCPGTNSEDAGKADACAGCPNQQVCASGEPAAPDPDLLVVKERLAAVKNKVLVLSGKGGVGKSTVSAMLGRALALDDSKEVGILDIDICGPSQPRVMGAAEEKVHSSGAGWSPVYVSDNLAVMSIGFLLNSADDAVIWRGPKKNGMIKQFLRDVDWGALDYLVVDTPPGTSDEHLSIVQYLSAAPPVAAVVVTTPQEVALLDVRKEITFCKKVNIPIIGIVENMTTFVCPKCKTETAIFPATTGGGTKLALDTGVPLLGRLPLDPRVAQACDEGTNLLTQEPDAAITQAYKDIAKKIMAFYEGQSQDTT</sequence>
<dbReference type="InterPro" id="IPR033756">
    <property type="entry name" value="YlxH/NBP35"/>
</dbReference>
<proteinExistence type="inferred from homology"/>
<evidence type="ECO:0000256" key="1">
    <source>
        <dbReference type="ARBA" id="ARBA00004123"/>
    </source>
</evidence>
<dbReference type="OrthoDB" id="1741334at2759"/>
<comment type="subunit">
    <text evidence="11">Heterotetramer of 2 NUBP1 and 2 NUBP2 chains.</text>
</comment>
<dbReference type="FunFam" id="3.40.50.300:FF:000427">
    <property type="entry name" value="Cytosolic Fe-S cluster assembly factor NUBP1"/>
    <property type="match status" value="1"/>
</dbReference>
<evidence type="ECO:0000256" key="12">
    <source>
        <dbReference type="SAM" id="MobiDB-lite"/>
    </source>
</evidence>
<evidence type="ECO:0000256" key="11">
    <source>
        <dbReference type="HAMAP-Rule" id="MF_03038"/>
    </source>
</evidence>
<evidence type="ECO:0000256" key="9">
    <source>
        <dbReference type="ARBA" id="ARBA00023014"/>
    </source>
</evidence>
<dbReference type="PANTHER" id="PTHR23264:SF35">
    <property type="entry name" value="CYTOSOLIC FE-S CLUSTER ASSEMBLY FACTOR NUBP1"/>
    <property type="match status" value="1"/>
</dbReference>
<feature type="binding site" evidence="11">
    <location>
        <position position="26"/>
    </location>
    <ligand>
        <name>[4Fe-4S] cluster</name>
        <dbReference type="ChEBI" id="CHEBI:49883"/>
        <label>1</label>
    </ligand>
</feature>
<dbReference type="EMBL" id="JACEEZ010024814">
    <property type="protein sequence ID" value="KAG0707866.1"/>
    <property type="molecule type" value="Genomic_DNA"/>
</dbReference>
<feature type="binding site" evidence="11">
    <location>
        <position position="12"/>
    </location>
    <ligand>
        <name>[4Fe-4S] cluster</name>
        <dbReference type="ChEBI" id="CHEBI:49883"/>
        <label>1</label>
    </ligand>
</feature>
<feature type="binding site" evidence="11">
    <location>
        <position position="29"/>
    </location>
    <ligand>
        <name>[4Fe-4S] cluster</name>
        <dbReference type="ChEBI" id="CHEBI:49883"/>
        <label>1</label>
    </ligand>
</feature>
<dbReference type="GO" id="GO:0140663">
    <property type="term" value="F:ATP-dependent FeS chaperone activity"/>
    <property type="evidence" value="ECO:0007669"/>
    <property type="project" value="InterPro"/>
</dbReference>
<feature type="binding site" evidence="11">
    <location>
        <position position="242"/>
    </location>
    <ligand>
        <name>[4Fe-4S] cluster</name>
        <dbReference type="ChEBI" id="CHEBI:49883"/>
        <label>2</label>
        <note>ligand shared with heterodimeric partner</note>
    </ligand>
</feature>
<dbReference type="AlphaFoldDB" id="A0A8J4XLK7"/>
<feature type="region of interest" description="Disordered" evidence="12">
    <location>
        <begin position="1"/>
        <end position="20"/>
    </location>
</feature>
<dbReference type="InterPro" id="IPR000808">
    <property type="entry name" value="Mrp-like_CS"/>
</dbReference>
<comment type="caution">
    <text evidence="13">The sequence shown here is derived from an EMBL/GenBank/DDBJ whole genome shotgun (WGS) entry which is preliminary data.</text>
</comment>
<name>A0A8J4XLK7_CHIOP</name>
<evidence type="ECO:0000313" key="14">
    <source>
        <dbReference type="Proteomes" id="UP000770661"/>
    </source>
</evidence>
<dbReference type="InterPro" id="IPR027417">
    <property type="entry name" value="P-loop_NTPase"/>
</dbReference>
<dbReference type="HAMAP" id="MF_02040">
    <property type="entry name" value="Mrp_NBP35"/>
    <property type="match status" value="1"/>
</dbReference>
<keyword evidence="6 11" id="KW-0547">Nucleotide-binding</keyword>
<dbReference type="GO" id="GO:0046872">
    <property type="term" value="F:metal ion binding"/>
    <property type="evidence" value="ECO:0007669"/>
    <property type="project" value="UniProtKB-KW"/>
</dbReference>
<accession>A0A8J4XLK7</accession>
<dbReference type="GO" id="GO:0016226">
    <property type="term" value="P:iron-sulfur cluster assembly"/>
    <property type="evidence" value="ECO:0007669"/>
    <property type="project" value="UniProtKB-UniRule"/>
</dbReference>
<keyword evidence="8 11" id="KW-0408">Iron</keyword>
<keyword evidence="4 11" id="KW-0963">Cytoplasm</keyword>